<sequence>MVEEVAEPHPGGGEIRVRVTVAGVNAVDWKVRSGAVRDVLPVELPAIPGRDAVGVVNATGAGVRGVRVGERVFGLGGVTGATAELAVFSAWAPAPGAWSDEEAAGAGLASVTALGGLNALGPLRGRTLLVEGAAGGVGSAAVEIAVARGATVIGTAGARNHGFLSGLGAVPTTYGPGLAQRLAALAPGGVDLALDTAASGSLADLIAITGDPARVATVADYANAHRLGVHLANAENDPALLAEAGELGRQGRYTPRIERTYPLERIADAHAPPHADTPGESSWSASEPAPGHRLAGGRSRPACPGRSVAGQRVPGTHTGVGPGREHTMAVIAHLSDIHIDDERSVRRTRAVVDYLEDLPYDLDLVLVTGDVADHGADEEYATARGLLDSRHPVLVCPGNHDDRGAFRRGLLGDATDAADAGDAGDAGAVDQVYRGAGFTVLACDSSVPGKPEGWLGDETLEWLAAEVGRAPEGDAVLVAFHHPPVELHVPYVDGIRQFDAGRLAELAGRHPRITAFLAGHAHTAAATTFAGRPLLVAPGVVNTVRLPWERQAHADHHVHLDQPPALAFHVLTEDHRLTTHFRTVSTEG</sequence>
<keyword evidence="3" id="KW-0408">Iron</keyword>
<comment type="caution">
    <text evidence="7">The sequence shown here is derived from an EMBL/GenBank/DDBJ whole genome shotgun (WGS) entry which is preliminary data.</text>
</comment>
<dbReference type="Gene3D" id="3.90.180.10">
    <property type="entry name" value="Medium-chain alcohol dehydrogenases, catalytic domain"/>
    <property type="match status" value="1"/>
</dbReference>
<organism evidence="7 8">
    <name type="scientific">Streptomyces synnematoformans</name>
    <dbReference type="NCBI Taxonomy" id="415721"/>
    <lineage>
        <taxon>Bacteria</taxon>
        <taxon>Bacillati</taxon>
        <taxon>Actinomycetota</taxon>
        <taxon>Actinomycetes</taxon>
        <taxon>Kitasatosporales</taxon>
        <taxon>Streptomycetaceae</taxon>
        <taxon>Streptomyces</taxon>
    </lineage>
</organism>
<dbReference type="SUPFAM" id="SSF56300">
    <property type="entry name" value="Metallo-dependent phosphatases"/>
    <property type="match status" value="1"/>
</dbReference>
<dbReference type="PANTHER" id="PTHR42988">
    <property type="entry name" value="PHOSPHOHYDROLASE"/>
    <property type="match status" value="1"/>
</dbReference>
<evidence type="ECO:0000256" key="1">
    <source>
        <dbReference type="ARBA" id="ARBA00022723"/>
    </source>
</evidence>
<dbReference type="SUPFAM" id="SSF51735">
    <property type="entry name" value="NAD(P)-binding Rossmann-fold domains"/>
    <property type="match status" value="1"/>
</dbReference>
<dbReference type="SMART" id="SM00829">
    <property type="entry name" value="PKS_ER"/>
    <property type="match status" value="1"/>
</dbReference>
<dbReference type="EMBL" id="BAAAPF010000216">
    <property type="protein sequence ID" value="GAA2140161.1"/>
    <property type="molecule type" value="Genomic_DNA"/>
</dbReference>
<name>A0ABN2ZCK5_9ACTN</name>
<dbReference type="Proteomes" id="UP001500443">
    <property type="component" value="Unassembled WGS sequence"/>
</dbReference>
<evidence type="ECO:0000256" key="2">
    <source>
        <dbReference type="ARBA" id="ARBA00022801"/>
    </source>
</evidence>
<dbReference type="InterPro" id="IPR020843">
    <property type="entry name" value="ER"/>
</dbReference>
<dbReference type="InterPro" id="IPR011032">
    <property type="entry name" value="GroES-like_sf"/>
</dbReference>
<evidence type="ECO:0000256" key="3">
    <source>
        <dbReference type="ARBA" id="ARBA00023004"/>
    </source>
</evidence>
<keyword evidence="8" id="KW-1185">Reference proteome</keyword>
<comment type="similarity">
    <text evidence="4">Belongs to the cyclic nucleotide phosphodiesterase class-III family.</text>
</comment>
<proteinExistence type="inferred from homology"/>
<dbReference type="InterPro" id="IPR004843">
    <property type="entry name" value="Calcineurin-like_PHP"/>
</dbReference>
<dbReference type="Pfam" id="PF00149">
    <property type="entry name" value="Metallophos"/>
    <property type="match status" value="1"/>
</dbReference>
<reference evidence="7 8" key="1">
    <citation type="journal article" date="2019" name="Int. J. Syst. Evol. Microbiol.">
        <title>The Global Catalogue of Microorganisms (GCM) 10K type strain sequencing project: providing services to taxonomists for standard genome sequencing and annotation.</title>
        <authorList>
            <consortium name="The Broad Institute Genomics Platform"/>
            <consortium name="The Broad Institute Genome Sequencing Center for Infectious Disease"/>
            <person name="Wu L."/>
            <person name="Ma J."/>
        </authorList>
    </citation>
    <scope>NUCLEOTIDE SEQUENCE [LARGE SCALE GENOMIC DNA]</scope>
    <source>
        <strain evidence="7 8">JCM 15481</strain>
    </source>
</reference>
<dbReference type="InterPro" id="IPR036291">
    <property type="entry name" value="NAD(P)-bd_dom_sf"/>
</dbReference>
<keyword evidence="2" id="KW-0378">Hydrolase</keyword>
<accession>A0ABN2ZCK5</accession>
<dbReference type="Gene3D" id="3.60.21.10">
    <property type="match status" value="1"/>
</dbReference>
<protein>
    <recommendedName>
        <fullName evidence="6">Enoyl reductase (ER) domain-containing protein</fullName>
    </recommendedName>
</protein>
<evidence type="ECO:0000256" key="5">
    <source>
        <dbReference type="SAM" id="MobiDB-lite"/>
    </source>
</evidence>
<dbReference type="SUPFAM" id="SSF50129">
    <property type="entry name" value="GroES-like"/>
    <property type="match status" value="1"/>
</dbReference>
<dbReference type="InterPro" id="IPR013154">
    <property type="entry name" value="ADH-like_N"/>
</dbReference>
<evidence type="ECO:0000313" key="8">
    <source>
        <dbReference type="Proteomes" id="UP001500443"/>
    </source>
</evidence>
<keyword evidence="1" id="KW-0479">Metal-binding</keyword>
<dbReference type="CDD" id="cd05289">
    <property type="entry name" value="MDR_like_2"/>
    <property type="match status" value="1"/>
</dbReference>
<evidence type="ECO:0000256" key="4">
    <source>
        <dbReference type="ARBA" id="ARBA00025742"/>
    </source>
</evidence>
<dbReference type="InterPro" id="IPR050884">
    <property type="entry name" value="CNP_phosphodiesterase-III"/>
</dbReference>
<dbReference type="InterPro" id="IPR029052">
    <property type="entry name" value="Metallo-depent_PP-like"/>
</dbReference>
<feature type="region of interest" description="Disordered" evidence="5">
    <location>
        <begin position="269"/>
        <end position="323"/>
    </location>
</feature>
<dbReference type="Gene3D" id="3.40.50.720">
    <property type="entry name" value="NAD(P)-binding Rossmann-like Domain"/>
    <property type="match status" value="1"/>
</dbReference>
<dbReference type="Pfam" id="PF08240">
    <property type="entry name" value="ADH_N"/>
    <property type="match status" value="1"/>
</dbReference>
<gene>
    <name evidence="7" type="ORF">GCM10009802_50290</name>
</gene>
<dbReference type="Pfam" id="PF13602">
    <property type="entry name" value="ADH_zinc_N_2"/>
    <property type="match status" value="1"/>
</dbReference>
<feature type="domain" description="Enoyl reductase (ER)" evidence="6">
    <location>
        <begin position="2"/>
        <end position="270"/>
    </location>
</feature>
<dbReference type="PANTHER" id="PTHR42988:SF2">
    <property type="entry name" value="CYCLIC NUCLEOTIDE PHOSPHODIESTERASE CBUA0032-RELATED"/>
    <property type="match status" value="1"/>
</dbReference>
<evidence type="ECO:0000313" key="7">
    <source>
        <dbReference type="EMBL" id="GAA2140161.1"/>
    </source>
</evidence>
<evidence type="ECO:0000259" key="6">
    <source>
        <dbReference type="SMART" id="SM00829"/>
    </source>
</evidence>